<keyword evidence="1" id="KW-0813">Transport</keyword>
<dbReference type="RefSeq" id="WP_207325334.1">
    <property type="nucleotide sequence ID" value="NZ_CP071504.1"/>
</dbReference>
<evidence type="ECO:0000256" key="6">
    <source>
        <dbReference type="SAM" id="SignalP"/>
    </source>
</evidence>
<organism evidence="8 9">
    <name type="scientific">Shewanella cyperi</name>
    <dbReference type="NCBI Taxonomy" id="2814292"/>
    <lineage>
        <taxon>Bacteria</taxon>
        <taxon>Pseudomonadati</taxon>
        <taxon>Pseudomonadota</taxon>
        <taxon>Gammaproteobacteria</taxon>
        <taxon>Alteromonadales</taxon>
        <taxon>Shewanellaceae</taxon>
        <taxon>Shewanella</taxon>
    </lineage>
</organism>
<dbReference type="EMBL" id="CP071504">
    <property type="protein sequence ID" value="QSX30498.1"/>
    <property type="molecule type" value="Genomic_DNA"/>
</dbReference>
<dbReference type="SMART" id="SM00887">
    <property type="entry name" value="EB_dh"/>
    <property type="match status" value="1"/>
</dbReference>
<dbReference type="KEGG" id="scyp:JYB88_02220"/>
<reference evidence="8 9" key="1">
    <citation type="submission" date="2021-03" db="EMBL/GenBank/DDBJ databases">
        <title>Novel species identification of genus Shewanella.</title>
        <authorList>
            <person name="Liu G."/>
            <person name="Zhang Q."/>
        </authorList>
    </citation>
    <scope>NUCLEOTIDE SEQUENCE [LARGE SCALE GENOMIC DNA]</scope>
    <source>
        <strain evidence="8 9">FJAT-53726</strain>
    </source>
</reference>
<proteinExistence type="predicted"/>
<dbReference type="AlphaFoldDB" id="A0A975ALR2"/>
<keyword evidence="3" id="KW-0479">Metal-binding</keyword>
<keyword evidence="5" id="KW-0408">Iron</keyword>
<keyword evidence="4" id="KW-0249">Electron transport</keyword>
<evidence type="ECO:0000256" key="3">
    <source>
        <dbReference type="ARBA" id="ARBA00022723"/>
    </source>
</evidence>
<evidence type="ECO:0000256" key="2">
    <source>
        <dbReference type="ARBA" id="ARBA00022617"/>
    </source>
</evidence>
<accession>A0A975ALR2</accession>
<keyword evidence="2" id="KW-0349">Heme</keyword>
<sequence length="426" mass="47233">MKSALPVLLGLLAWPLAQAEPLTLTDTWSEVNWNDVPVVSRTLFFPGKVSFEWLNSSRHPGFQDPFFEQRRCNACHKDEEYGLGNMLVKGSQDSYPGKMGALRLQLQIAHDNNFLHVRARWQGQANKPARLHSLLTLENGQWQPLQFNAPAEEAFSIMWDDGSIPLFSSQGCFLSCHLPQEGKPAKGQGPVLKNYLAAVGAGSDKFLPASHSGRGARAKPLKETELMQQQAQGQFADVWQWRSATSGVLGIVDDGWLLDSHYQDPGEPSVKLNFNPRTGEPIWMFNPEVQGRSALNKLDLLKQQGLLTLVEGHNTAPFDAAKLPKGALLPQYYVSRQQAHSSEIQRIEASWDKGIYTLAFKRPLDTGDNKTDKSLQAGKVYTFAIAIHDDNAEGRGHFVSFPISVSLNPKVDADIISRELNGAQNP</sequence>
<feature type="chain" id="PRO_5036985145" description="Cytochrome c-552/DMSO reductase-like haem-binding domain-containing protein" evidence="6">
    <location>
        <begin position="20"/>
        <end position="426"/>
    </location>
</feature>
<dbReference type="Proteomes" id="UP000663281">
    <property type="component" value="Chromosome"/>
</dbReference>
<feature type="signal peptide" evidence="6">
    <location>
        <begin position="1"/>
        <end position="19"/>
    </location>
</feature>
<dbReference type="GO" id="GO:0020037">
    <property type="term" value="F:heme binding"/>
    <property type="evidence" value="ECO:0007669"/>
    <property type="project" value="InterPro"/>
</dbReference>
<dbReference type="InterPro" id="IPR019020">
    <property type="entry name" value="Cyt-c552/DMSO_Rdtase_haem-bd"/>
</dbReference>
<dbReference type="GO" id="GO:0046872">
    <property type="term" value="F:metal ion binding"/>
    <property type="evidence" value="ECO:0007669"/>
    <property type="project" value="UniProtKB-KW"/>
</dbReference>
<evidence type="ECO:0000256" key="1">
    <source>
        <dbReference type="ARBA" id="ARBA00022448"/>
    </source>
</evidence>
<dbReference type="Pfam" id="PF09459">
    <property type="entry name" value="EB_dh"/>
    <property type="match status" value="1"/>
</dbReference>
<evidence type="ECO:0000313" key="8">
    <source>
        <dbReference type="EMBL" id="QSX30498.1"/>
    </source>
</evidence>
<evidence type="ECO:0000313" key="9">
    <source>
        <dbReference type="Proteomes" id="UP000663281"/>
    </source>
</evidence>
<feature type="domain" description="Cytochrome c-552/DMSO reductase-like haem-binding" evidence="7">
    <location>
        <begin position="25"/>
        <end position="400"/>
    </location>
</feature>
<evidence type="ECO:0000256" key="5">
    <source>
        <dbReference type="ARBA" id="ARBA00023004"/>
    </source>
</evidence>
<name>A0A975ALR2_9GAMM</name>
<dbReference type="Gene3D" id="2.60.40.1190">
    <property type="match status" value="1"/>
</dbReference>
<evidence type="ECO:0000259" key="7">
    <source>
        <dbReference type="SMART" id="SM00887"/>
    </source>
</evidence>
<protein>
    <recommendedName>
        <fullName evidence="7">Cytochrome c-552/DMSO reductase-like haem-binding domain-containing protein</fullName>
    </recommendedName>
</protein>
<keyword evidence="9" id="KW-1185">Reference proteome</keyword>
<gene>
    <name evidence="8" type="ORF">JYB88_02220</name>
</gene>
<evidence type="ECO:0000256" key="4">
    <source>
        <dbReference type="ARBA" id="ARBA00022982"/>
    </source>
</evidence>
<keyword evidence="6" id="KW-0732">Signal</keyword>